<evidence type="ECO:0000256" key="5">
    <source>
        <dbReference type="SAM" id="MobiDB-lite"/>
    </source>
</evidence>
<dbReference type="Gene3D" id="1.10.443.10">
    <property type="entry name" value="Intergrase catalytic core"/>
    <property type="match status" value="1"/>
</dbReference>
<evidence type="ECO:0000256" key="3">
    <source>
        <dbReference type="ARBA" id="ARBA00023172"/>
    </source>
</evidence>
<dbReference type="PANTHER" id="PTHR30349:SF91">
    <property type="entry name" value="INTA PROTEIN"/>
    <property type="match status" value="1"/>
</dbReference>
<dbReference type="InterPro" id="IPR010998">
    <property type="entry name" value="Integrase_recombinase_N"/>
</dbReference>
<keyword evidence="3" id="KW-0233">DNA recombination</keyword>
<organism evidence="8 9">
    <name type="scientific">Micromonospora tarensis</name>
    <dbReference type="NCBI Taxonomy" id="2806100"/>
    <lineage>
        <taxon>Bacteria</taxon>
        <taxon>Bacillati</taxon>
        <taxon>Actinomycetota</taxon>
        <taxon>Actinomycetes</taxon>
        <taxon>Micromonosporales</taxon>
        <taxon>Micromonosporaceae</taxon>
        <taxon>Micromonospora</taxon>
    </lineage>
</organism>
<dbReference type="Proteomes" id="UP000622245">
    <property type="component" value="Unassembled WGS sequence"/>
</dbReference>
<evidence type="ECO:0000259" key="6">
    <source>
        <dbReference type="PROSITE" id="PS51898"/>
    </source>
</evidence>
<sequence length="590" mass="65146">MRFSRSLAYDLAKRDQFPVPVLRFGGHYRVPVAAILHALQVTSNHHGDSQAPVPEHDQVPGTEAIPDHPRPNPQPPTAARPTGETHLRRPKGSEFKRCSCRDGEGRKLGNRCPRLRQANGVWNPNHGRWAYQLELPTHPDQARRQLRRSTFDTRGAAASERDHAKALLALASDDPAVAAEIADMLLAVPCGAPLPDRDTIARRVRAGLPATVTTTVGEYLHSWLASRRSLSSVQPNTLLAYESHIRVHLVPHLGAIALVKLRVEHVEAMFAAIAEGSTAIEIARQSDDPAIRASVRGLRTTKPASMHRIRATLRKALNDAIRRGNNRLIDFNPAAHIELPSGVRPKARVWTTKAVQRWRDTGERPSPVMVWTPQQAGAFLDHAEEHDIALYPLFALILHRGLRRGEAVGLTDTAVDLDNCLISVTQQMATHGYTPVIKKVKSESGNRIMAMASITRVVLRAHHARRAQWKLAAGHTWPDTGLFFVQPDGKPWHPNAVTDRFENLVRDADLPPIRLHDLRHCAATYLKAAGADLKDIQELLGHSSAAMTDVYTSVIAELDVERAKAEAAAELLPRHRGRHAAQPSVLGTRP</sequence>
<dbReference type="PANTHER" id="PTHR30349">
    <property type="entry name" value="PHAGE INTEGRASE-RELATED"/>
    <property type="match status" value="1"/>
</dbReference>
<feature type="domain" description="Tyr recombinase" evidence="6">
    <location>
        <begin position="366"/>
        <end position="564"/>
    </location>
</feature>
<dbReference type="EMBL" id="JAEVHL010000007">
    <property type="protein sequence ID" value="MBM0274524.1"/>
    <property type="molecule type" value="Genomic_DNA"/>
</dbReference>
<dbReference type="CDD" id="cd01189">
    <property type="entry name" value="INT_ICEBs1_C_like"/>
    <property type="match status" value="1"/>
</dbReference>
<reference evidence="8 9" key="1">
    <citation type="submission" date="2021-01" db="EMBL/GenBank/DDBJ databases">
        <title>Draft genome sequence of Micromonospora sp. strain STR1s_6.</title>
        <authorList>
            <person name="Karlyshev A."/>
            <person name="Jawad R."/>
        </authorList>
    </citation>
    <scope>NUCLEOTIDE SEQUENCE [LARGE SCALE GENOMIC DNA]</scope>
    <source>
        <strain evidence="8 9">STR1S-6</strain>
    </source>
</reference>
<proteinExistence type="predicted"/>
<evidence type="ECO:0000256" key="2">
    <source>
        <dbReference type="ARBA" id="ARBA00023125"/>
    </source>
</evidence>
<keyword evidence="9" id="KW-1185">Reference proteome</keyword>
<comment type="caution">
    <text evidence="8">The sequence shown here is derived from an EMBL/GenBank/DDBJ whole genome shotgun (WGS) entry which is preliminary data.</text>
</comment>
<evidence type="ECO:0000256" key="1">
    <source>
        <dbReference type="ARBA" id="ARBA00022908"/>
    </source>
</evidence>
<dbReference type="InterPro" id="IPR013762">
    <property type="entry name" value="Integrase-like_cat_sf"/>
</dbReference>
<dbReference type="PROSITE" id="PS51900">
    <property type="entry name" value="CB"/>
    <property type="match status" value="1"/>
</dbReference>
<protein>
    <submittedName>
        <fullName evidence="8">Site-specific integrase</fullName>
    </submittedName>
</protein>
<feature type="domain" description="Core-binding (CB)" evidence="7">
    <location>
        <begin position="214"/>
        <end position="321"/>
    </location>
</feature>
<dbReference type="InterPro" id="IPR050090">
    <property type="entry name" value="Tyrosine_recombinase_XerCD"/>
</dbReference>
<dbReference type="PROSITE" id="PS51898">
    <property type="entry name" value="TYR_RECOMBINASE"/>
    <property type="match status" value="1"/>
</dbReference>
<feature type="region of interest" description="Disordered" evidence="5">
    <location>
        <begin position="45"/>
        <end position="111"/>
    </location>
</feature>
<dbReference type="Pfam" id="PF00589">
    <property type="entry name" value="Phage_integrase"/>
    <property type="match status" value="1"/>
</dbReference>
<dbReference type="InterPro" id="IPR004107">
    <property type="entry name" value="Integrase_SAM-like_N"/>
</dbReference>
<dbReference type="InterPro" id="IPR011010">
    <property type="entry name" value="DNA_brk_join_enz"/>
</dbReference>
<evidence type="ECO:0000256" key="4">
    <source>
        <dbReference type="PROSITE-ProRule" id="PRU01248"/>
    </source>
</evidence>
<name>A0ABS1YAU8_9ACTN</name>
<dbReference type="Pfam" id="PF14659">
    <property type="entry name" value="Phage_int_SAM_3"/>
    <property type="match status" value="1"/>
</dbReference>
<gene>
    <name evidence="8" type="ORF">JM949_03095</name>
</gene>
<evidence type="ECO:0000313" key="8">
    <source>
        <dbReference type="EMBL" id="MBM0274524.1"/>
    </source>
</evidence>
<keyword evidence="1" id="KW-0229">DNA integration</keyword>
<dbReference type="InterPro" id="IPR002104">
    <property type="entry name" value="Integrase_catalytic"/>
</dbReference>
<accession>A0ABS1YAU8</accession>
<evidence type="ECO:0000259" key="7">
    <source>
        <dbReference type="PROSITE" id="PS51900"/>
    </source>
</evidence>
<evidence type="ECO:0000313" key="9">
    <source>
        <dbReference type="Proteomes" id="UP000622245"/>
    </source>
</evidence>
<dbReference type="Gene3D" id="1.10.150.130">
    <property type="match status" value="1"/>
</dbReference>
<dbReference type="SUPFAM" id="SSF56349">
    <property type="entry name" value="DNA breaking-rejoining enzymes"/>
    <property type="match status" value="1"/>
</dbReference>
<keyword evidence="2 4" id="KW-0238">DNA-binding</keyword>
<feature type="compositionally biased region" description="Basic and acidic residues" evidence="5">
    <location>
        <begin position="83"/>
        <end position="107"/>
    </location>
</feature>
<dbReference type="InterPro" id="IPR044068">
    <property type="entry name" value="CB"/>
</dbReference>